<gene>
    <name evidence="1" type="ORF">IWQ60_004828</name>
</gene>
<accession>A0A9W8DYS9</accession>
<comment type="caution">
    <text evidence="1">The sequence shown here is derived from an EMBL/GenBank/DDBJ whole genome shotgun (WGS) entry which is preliminary data.</text>
</comment>
<dbReference type="EMBL" id="JANBPT010000243">
    <property type="protein sequence ID" value="KAJ1925006.1"/>
    <property type="molecule type" value="Genomic_DNA"/>
</dbReference>
<dbReference type="OrthoDB" id="5592719at2759"/>
<dbReference type="InterPro" id="IPR043502">
    <property type="entry name" value="DNA/RNA_pol_sf"/>
</dbReference>
<dbReference type="Proteomes" id="UP001150569">
    <property type="component" value="Unassembled WGS sequence"/>
</dbReference>
<sequence length="173" mass="18862">MYPEVTRANVASQLCAQTLDQHEREALLDQIMVGAQALREYPSGCPPPCALAPIQPPLCADAQLLFVPQAPRSKGDRDFMDAYVATRLSYGIDEPGLAHANLPVYSLPKPNTDARQVILDNSVGSAINMTSIGIDLPRLHTIRQFVANAVIITSLDLASYFTAICLHPNCRDF</sequence>
<proteinExistence type="predicted"/>
<dbReference type="SUPFAM" id="SSF56672">
    <property type="entry name" value="DNA/RNA polymerases"/>
    <property type="match status" value="1"/>
</dbReference>
<name>A0A9W8DYS9_9FUNG</name>
<dbReference type="AlphaFoldDB" id="A0A9W8DYS9"/>
<organism evidence="1 2">
    <name type="scientific">Tieghemiomyces parasiticus</name>
    <dbReference type="NCBI Taxonomy" id="78921"/>
    <lineage>
        <taxon>Eukaryota</taxon>
        <taxon>Fungi</taxon>
        <taxon>Fungi incertae sedis</taxon>
        <taxon>Zoopagomycota</taxon>
        <taxon>Kickxellomycotina</taxon>
        <taxon>Dimargaritomycetes</taxon>
        <taxon>Dimargaritales</taxon>
        <taxon>Dimargaritaceae</taxon>
        <taxon>Tieghemiomyces</taxon>
    </lineage>
</organism>
<evidence type="ECO:0000313" key="2">
    <source>
        <dbReference type="Proteomes" id="UP001150569"/>
    </source>
</evidence>
<reference evidence="1" key="1">
    <citation type="submission" date="2022-07" db="EMBL/GenBank/DDBJ databases">
        <title>Phylogenomic reconstructions and comparative analyses of Kickxellomycotina fungi.</title>
        <authorList>
            <person name="Reynolds N.K."/>
            <person name="Stajich J.E."/>
            <person name="Barry K."/>
            <person name="Grigoriev I.V."/>
            <person name="Crous P."/>
            <person name="Smith M.E."/>
        </authorList>
    </citation>
    <scope>NUCLEOTIDE SEQUENCE</scope>
    <source>
        <strain evidence="1">RSA 861</strain>
    </source>
</reference>
<evidence type="ECO:0000313" key="1">
    <source>
        <dbReference type="EMBL" id="KAJ1925006.1"/>
    </source>
</evidence>
<protein>
    <submittedName>
        <fullName evidence="1">Uncharacterized protein</fullName>
    </submittedName>
</protein>
<keyword evidence="2" id="KW-1185">Reference proteome</keyword>